<evidence type="ECO:0000256" key="5">
    <source>
        <dbReference type="ARBA" id="ARBA00022840"/>
    </source>
</evidence>
<dbReference type="PROSITE" id="PS00108">
    <property type="entry name" value="PROTEIN_KINASE_ST"/>
    <property type="match status" value="1"/>
</dbReference>
<evidence type="ECO:0000313" key="11">
    <source>
        <dbReference type="EMBL" id="CAI8024165.1"/>
    </source>
</evidence>
<feature type="compositionally biased region" description="Polar residues" evidence="8">
    <location>
        <begin position="876"/>
        <end position="889"/>
    </location>
</feature>
<evidence type="ECO:0000256" key="4">
    <source>
        <dbReference type="ARBA" id="ARBA00022777"/>
    </source>
</evidence>
<feature type="transmembrane region" description="Helical" evidence="9">
    <location>
        <begin position="119"/>
        <end position="138"/>
    </location>
</feature>
<dbReference type="GO" id="GO:0004713">
    <property type="term" value="F:protein tyrosine kinase activity"/>
    <property type="evidence" value="ECO:0007669"/>
    <property type="project" value="TreeGrafter"/>
</dbReference>
<proteinExistence type="inferred from homology"/>
<feature type="transmembrane region" description="Helical" evidence="9">
    <location>
        <begin position="182"/>
        <end position="200"/>
    </location>
</feature>
<dbReference type="Gene3D" id="1.20.120.1760">
    <property type="match status" value="1"/>
</dbReference>
<keyword evidence="4 11" id="KW-0418">Kinase</keyword>
<keyword evidence="5 6" id="KW-0067">ATP-binding</keyword>
<evidence type="ECO:0000256" key="3">
    <source>
        <dbReference type="ARBA" id="ARBA00022741"/>
    </source>
</evidence>
<dbReference type="GO" id="GO:0004674">
    <property type="term" value="F:protein serine/threonine kinase activity"/>
    <property type="evidence" value="ECO:0007669"/>
    <property type="project" value="UniProtKB-KW"/>
</dbReference>
<dbReference type="GO" id="GO:0005524">
    <property type="term" value="F:ATP binding"/>
    <property type="evidence" value="ECO:0007669"/>
    <property type="project" value="UniProtKB-UniRule"/>
</dbReference>
<dbReference type="InterPro" id="IPR000462">
    <property type="entry name" value="CDP-OH_P_trans"/>
</dbReference>
<dbReference type="GO" id="GO:0016020">
    <property type="term" value="C:membrane"/>
    <property type="evidence" value="ECO:0007669"/>
    <property type="project" value="InterPro"/>
</dbReference>
<accession>A0AA35S645</accession>
<feature type="transmembrane region" description="Helical" evidence="9">
    <location>
        <begin position="144"/>
        <end position="162"/>
    </location>
</feature>
<feature type="transmembrane region" description="Helical" evidence="9">
    <location>
        <begin position="250"/>
        <end position="269"/>
    </location>
</feature>
<dbReference type="InterPro" id="IPR050494">
    <property type="entry name" value="Ser_Thr_dual-spec_kinase"/>
</dbReference>
<evidence type="ECO:0000256" key="6">
    <source>
        <dbReference type="PROSITE-ProRule" id="PRU10141"/>
    </source>
</evidence>
<evidence type="ECO:0000259" key="10">
    <source>
        <dbReference type="PROSITE" id="PS50011"/>
    </source>
</evidence>
<dbReference type="EMBL" id="CASHTH010002055">
    <property type="protein sequence ID" value="CAI8024165.1"/>
    <property type="molecule type" value="Genomic_DNA"/>
</dbReference>
<feature type="transmembrane region" description="Helical" evidence="9">
    <location>
        <begin position="46"/>
        <end position="68"/>
    </location>
</feature>
<dbReference type="GO" id="GO:0008654">
    <property type="term" value="P:phospholipid biosynthetic process"/>
    <property type="evidence" value="ECO:0007669"/>
    <property type="project" value="InterPro"/>
</dbReference>
<sequence length="962" mass="107015">MRFVLTQAQLEGLKTHVYRSQGVSLIESLVLKRLWRWLVSLLPSSLAPNLITFAGFVIAMATSLAVILPDLNAEGKAPRWTYLCCAAGLFIYQTLDGMDGIQARRIGLSTPLGEFFDHGLDAILTFVYAAVAGCSVGINEGYPFLGLLLGVAVLLLNFFYHWQTFVSGVLHFKTIDIAEAHYAQISVLCLSGLLGTHFWTNLFPGLALELKVVLVYGTLVFTVLNLLHAFYIILTCGVGKNGSTVADTSVLSPIISPIVITTTLVYHALYSPSQLVHTHYILFFSAFGIQVTKITLLMMVAGMTRIPYPLLDPIMVGPVLLCLNIHFPLIPDLLLMSFVAFGICRCEMCAHAHVKRGVFYYDISPRRKLIGTGVGRHEELLVLTVAKEESKCVEHRGCEGPPAAGEVRRKERRMSCAASRQFTRENGDYLVTANEVIHSPRCSYQVRVLDVLGRGTFGQVLKAWRADTSQLVALKVLKNIPSYTKQGQLEIDVLTRLSCQAAHEFNIVQAYESFSHCGHICISFELLEINLYDYLKQNRFQPLALKYIRPIAQQVLCCLQRLQQLGLVHSDIKPENIMLVDQARWPYRVKVIDFGSATSVSAGNATSYLQSRYYRAPEVILSLPYTEAIDMWSLGCVLAELYLGWPLFPGSNEYDQISFIVSTLGPPPSCMLRNVRKACKFFSLNHLTYQWILKSPQQLKAESGIVSKETRKYIFHSLSDLTRLSSHGSNKHKSLVEQLDCLQFVSLLASMLTFDPSRRNLPSQALQSPFVTMHHLAAHTSDSSVRDWIQCMHVCRLSRTTNSSPPTPQLPLRTPLMQPSPLLAPVAPAHPLVLPPSLLATQLAFHPSHPISYHLSPLTYLPHHYSLLPQKSSLTSEDTGYASADSSPTPHLLPGGDHADVSHLCLHGLTTQQPSFPAFLSSQQQQLYSLHVGRQHPHTLTILPAPTSHPHTLTPHHPFSRL</sequence>
<evidence type="ECO:0000256" key="9">
    <source>
        <dbReference type="SAM" id="Phobius"/>
    </source>
</evidence>
<keyword evidence="9" id="KW-1133">Transmembrane helix</keyword>
<dbReference type="Pfam" id="PF00069">
    <property type="entry name" value="Pkinase"/>
    <property type="match status" value="1"/>
</dbReference>
<feature type="region of interest" description="Disordered" evidence="8">
    <location>
        <begin position="940"/>
        <end position="962"/>
    </location>
</feature>
<feature type="transmembrane region" description="Helical" evidence="9">
    <location>
        <begin position="212"/>
        <end position="238"/>
    </location>
</feature>
<dbReference type="GO" id="GO:0016780">
    <property type="term" value="F:phosphotransferase activity, for other substituted phosphate groups"/>
    <property type="evidence" value="ECO:0007669"/>
    <property type="project" value="InterPro"/>
</dbReference>
<evidence type="ECO:0000313" key="12">
    <source>
        <dbReference type="Proteomes" id="UP001174909"/>
    </source>
</evidence>
<dbReference type="PANTHER" id="PTHR24058:SF17">
    <property type="entry name" value="HOMEODOMAIN INTERACTING PROTEIN KINASE, ISOFORM D"/>
    <property type="match status" value="1"/>
</dbReference>
<dbReference type="InterPro" id="IPR017441">
    <property type="entry name" value="Protein_kinase_ATP_BS"/>
</dbReference>
<feature type="transmembrane region" description="Helical" evidence="9">
    <location>
        <begin position="281"/>
        <end position="302"/>
    </location>
</feature>
<name>A0AA35S645_GEOBA</name>
<dbReference type="Proteomes" id="UP001174909">
    <property type="component" value="Unassembled WGS sequence"/>
</dbReference>
<dbReference type="InterPro" id="IPR048254">
    <property type="entry name" value="CDP_ALCOHOL_P_TRANSF_CS"/>
</dbReference>
<keyword evidence="9" id="KW-0472">Membrane</keyword>
<evidence type="ECO:0000256" key="7">
    <source>
        <dbReference type="RuleBase" id="RU003750"/>
    </source>
</evidence>
<dbReference type="Gene3D" id="3.30.200.20">
    <property type="entry name" value="Phosphorylase Kinase, domain 1"/>
    <property type="match status" value="1"/>
</dbReference>
<dbReference type="SMART" id="SM00220">
    <property type="entry name" value="S_TKc"/>
    <property type="match status" value="1"/>
</dbReference>
<feature type="region of interest" description="Disordered" evidence="8">
    <location>
        <begin position="876"/>
        <end position="896"/>
    </location>
</feature>
<dbReference type="AlphaFoldDB" id="A0AA35S645"/>
<keyword evidence="9" id="KW-0812">Transmembrane</keyword>
<dbReference type="InterPro" id="IPR008271">
    <property type="entry name" value="Ser/Thr_kinase_AS"/>
</dbReference>
<dbReference type="Gene3D" id="1.10.510.10">
    <property type="entry name" value="Transferase(Phosphotransferase) domain 1"/>
    <property type="match status" value="1"/>
</dbReference>
<feature type="compositionally biased region" description="Low complexity" evidence="8">
    <location>
        <begin position="946"/>
        <end position="962"/>
    </location>
</feature>
<dbReference type="PROSITE" id="PS00379">
    <property type="entry name" value="CDP_ALCOHOL_P_TRANSF"/>
    <property type="match status" value="1"/>
</dbReference>
<keyword evidence="12" id="KW-1185">Reference proteome</keyword>
<dbReference type="PANTHER" id="PTHR24058">
    <property type="entry name" value="DUAL SPECIFICITY PROTEIN KINASE"/>
    <property type="match status" value="1"/>
</dbReference>
<evidence type="ECO:0000256" key="1">
    <source>
        <dbReference type="ARBA" id="ARBA00022527"/>
    </source>
</evidence>
<dbReference type="GO" id="GO:0005737">
    <property type="term" value="C:cytoplasm"/>
    <property type="evidence" value="ECO:0007669"/>
    <property type="project" value="TreeGrafter"/>
</dbReference>
<feature type="binding site" evidence="6">
    <location>
        <position position="475"/>
    </location>
    <ligand>
        <name>ATP</name>
        <dbReference type="ChEBI" id="CHEBI:30616"/>
    </ligand>
</feature>
<keyword evidence="3 6" id="KW-0547">Nucleotide-binding</keyword>
<organism evidence="11 12">
    <name type="scientific">Geodia barretti</name>
    <name type="common">Barrett's horny sponge</name>
    <dbReference type="NCBI Taxonomy" id="519541"/>
    <lineage>
        <taxon>Eukaryota</taxon>
        <taxon>Metazoa</taxon>
        <taxon>Porifera</taxon>
        <taxon>Demospongiae</taxon>
        <taxon>Heteroscleromorpha</taxon>
        <taxon>Tetractinellida</taxon>
        <taxon>Astrophorina</taxon>
        <taxon>Geodiidae</taxon>
        <taxon>Geodia</taxon>
    </lineage>
</organism>
<keyword evidence="2 7" id="KW-0808">Transferase</keyword>
<dbReference type="GO" id="GO:0005634">
    <property type="term" value="C:nucleus"/>
    <property type="evidence" value="ECO:0007669"/>
    <property type="project" value="TreeGrafter"/>
</dbReference>
<keyword evidence="1" id="KW-0723">Serine/threonine-protein kinase</keyword>
<keyword evidence="11" id="KW-0238">DNA-binding</keyword>
<comment type="similarity">
    <text evidence="7">Belongs to the CDP-alcohol phosphatidyltransferase class-I family.</text>
</comment>
<dbReference type="SUPFAM" id="SSF56112">
    <property type="entry name" value="Protein kinase-like (PK-like)"/>
    <property type="match status" value="1"/>
</dbReference>
<evidence type="ECO:0000256" key="8">
    <source>
        <dbReference type="SAM" id="MobiDB-lite"/>
    </source>
</evidence>
<evidence type="ECO:0000256" key="2">
    <source>
        <dbReference type="ARBA" id="ARBA00022679"/>
    </source>
</evidence>
<dbReference type="Pfam" id="PF01066">
    <property type="entry name" value="CDP-OH_P_transf"/>
    <property type="match status" value="1"/>
</dbReference>
<reference evidence="11" key="1">
    <citation type="submission" date="2023-03" db="EMBL/GenBank/DDBJ databases">
        <authorList>
            <person name="Steffen K."/>
            <person name="Cardenas P."/>
        </authorList>
    </citation>
    <scope>NUCLEOTIDE SEQUENCE</scope>
</reference>
<comment type="caution">
    <text evidence="11">The sequence shown here is derived from an EMBL/GenBank/DDBJ whole genome shotgun (WGS) entry which is preliminary data.</text>
</comment>
<dbReference type="InterPro" id="IPR043130">
    <property type="entry name" value="CDP-OH_PTrfase_TM_dom"/>
</dbReference>
<feature type="domain" description="Protein kinase" evidence="10">
    <location>
        <begin position="446"/>
        <end position="771"/>
    </location>
</feature>
<dbReference type="GO" id="GO:0003677">
    <property type="term" value="F:DNA binding"/>
    <property type="evidence" value="ECO:0007669"/>
    <property type="project" value="UniProtKB-KW"/>
</dbReference>
<dbReference type="InterPro" id="IPR011009">
    <property type="entry name" value="Kinase-like_dom_sf"/>
</dbReference>
<keyword evidence="11" id="KW-0371">Homeobox</keyword>
<dbReference type="PROSITE" id="PS50011">
    <property type="entry name" value="PROTEIN_KINASE_DOM"/>
    <property type="match status" value="1"/>
</dbReference>
<protein>
    <submittedName>
        <fullName evidence="11">Homeodomain-interacting protein kinase 2</fullName>
    </submittedName>
</protein>
<gene>
    <name evidence="11" type="ORF">GBAR_LOCUS14052</name>
</gene>
<dbReference type="InterPro" id="IPR000719">
    <property type="entry name" value="Prot_kinase_dom"/>
</dbReference>
<dbReference type="PROSITE" id="PS00107">
    <property type="entry name" value="PROTEIN_KINASE_ATP"/>
    <property type="match status" value="1"/>
</dbReference>